<evidence type="ECO:0008006" key="3">
    <source>
        <dbReference type="Google" id="ProtNLM"/>
    </source>
</evidence>
<dbReference type="Proteomes" id="UP000026962">
    <property type="component" value="Chromosome 8"/>
</dbReference>
<sequence length="326" mass="36416">MVCETSFGGRVEDLPRLDEGSLFGPNCAKTHYFQSTEVDVLERLPFLFKNLKNLSLAVNFFKMSHMLATFCLLKSAPLIKELDVWGCTEGAKEFEANNEFLNDQLTDDMFVKLHVVRLKNISCVRNEMHFMEFVLSKARLLRKLYVRLSFYAVCSNEEAVVDVTEYPRTSSDAQVIFMGRESESLLNECNAIVDTSTEDTVDEVEETRTNSGLSSDVFPDITAPHQVSKLFLLADGNVALSEERGIDCPEFPDITALHQAILREGDTTDPVSNGAGNAHMFSEEGHLVNHVANRAMSEIGRRQTLIPSSMVLSVPCRSGADHIHTK</sequence>
<reference evidence="1" key="2">
    <citation type="submission" date="2018-05" db="EMBL/GenBank/DDBJ databases">
        <title>OpunRS2 (Oryza punctata Reference Sequence Version 2).</title>
        <authorList>
            <person name="Zhang J."/>
            <person name="Kudrna D."/>
            <person name="Lee S."/>
            <person name="Talag J."/>
            <person name="Welchert J."/>
            <person name="Wing R.A."/>
        </authorList>
    </citation>
    <scope>NUCLEOTIDE SEQUENCE [LARGE SCALE GENOMIC DNA]</scope>
</reference>
<evidence type="ECO:0000313" key="2">
    <source>
        <dbReference type="Proteomes" id="UP000026962"/>
    </source>
</evidence>
<proteinExistence type="predicted"/>
<keyword evidence="2" id="KW-1185">Reference proteome</keyword>
<dbReference type="AlphaFoldDB" id="A0A0E0LVM6"/>
<accession>A0A0E0LVM6</accession>
<organism evidence="1">
    <name type="scientific">Oryza punctata</name>
    <name type="common">Red rice</name>
    <dbReference type="NCBI Taxonomy" id="4537"/>
    <lineage>
        <taxon>Eukaryota</taxon>
        <taxon>Viridiplantae</taxon>
        <taxon>Streptophyta</taxon>
        <taxon>Embryophyta</taxon>
        <taxon>Tracheophyta</taxon>
        <taxon>Spermatophyta</taxon>
        <taxon>Magnoliopsida</taxon>
        <taxon>Liliopsida</taxon>
        <taxon>Poales</taxon>
        <taxon>Poaceae</taxon>
        <taxon>BOP clade</taxon>
        <taxon>Oryzoideae</taxon>
        <taxon>Oryzeae</taxon>
        <taxon>Oryzinae</taxon>
        <taxon>Oryza</taxon>
    </lineage>
</organism>
<name>A0A0E0LVM6_ORYPU</name>
<protein>
    <recommendedName>
        <fullName evidence="3">FBD domain-containing protein</fullName>
    </recommendedName>
</protein>
<reference evidence="1" key="1">
    <citation type="submission" date="2015-04" db="UniProtKB">
        <authorList>
            <consortium name="EnsemblPlants"/>
        </authorList>
    </citation>
    <scope>IDENTIFICATION</scope>
</reference>
<dbReference type="EnsemblPlants" id="OPUNC08G15160.3">
    <property type="protein sequence ID" value="OPUNC08G15160.3"/>
    <property type="gene ID" value="OPUNC08G15160"/>
</dbReference>
<dbReference type="Gramene" id="OPUNC08G15160.3">
    <property type="protein sequence ID" value="OPUNC08G15160.3"/>
    <property type="gene ID" value="OPUNC08G15160"/>
</dbReference>
<evidence type="ECO:0000313" key="1">
    <source>
        <dbReference type="EnsemblPlants" id="OPUNC08G15160.3"/>
    </source>
</evidence>
<dbReference type="HOGENOM" id="CLU_910255_0_0_1"/>